<evidence type="ECO:0000313" key="1">
    <source>
        <dbReference type="EMBL" id="KAH3782709.1"/>
    </source>
</evidence>
<organism evidence="1 2">
    <name type="scientific">Dreissena polymorpha</name>
    <name type="common">Zebra mussel</name>
    <name type="synonym">Mytilus polymorpha</name>
    <dbReference type="NCBI Taxonomy" id="45954"/>
    <lineage>
        <taxon>Eukaryota</taxon>
        <taxon>Metazoa</taxon>
        <taxon>Spiralia</taxon>
        <taxon>Lophotrochozoa</taxon>
        <taxon>Mollusca</taxon>
        <taxon>Bivalvia</taxon>
        <taxon>Autobranchia</taxon>
        <taxon>Heteroconchia</taxon>
        <taxon>Euheterodonta</taxon>
        <taxon>Imparidentia</taxon>
        <taxon>Neoheterodontei</taxon>
        <taxon>Myida</taxon>
        <taxon>Dreissenoidea</taxon>
        <taxon>Dreissenidae</taxon>
        <taxon>Dreissena</taxon>
    </lineage>
</organism>
<dbReference type="AlphaFoldDB" id="A0A9D4EL51"/>
<accession>A0A9D4EL51</accession>
<gene>
    <name evidence="1" type="ORF">DPMN_160628</name>
</gene>
<reference evidence="1" key="2">
    <citation type="submission" date="2020-11" db="EMBL/GenBank/DDBJ databases">
        <authorList>
            <person name="McCartney M.A."/>
            <person name="Auch B."/>
            <person name="Kono T."/>
            <person name="Mallez S."/>
            <person name="Becker A."/>
            <person name="Gohl D.M."/>
            <person name="Silverstein K.A.T."/>
            <person name="Koren S."/>
            <person name="Bechman K.B."/>
            <person name="Herman A."/>
            <person name="Abrahante J.E."/>
            <person name="Garbe J."/>
        </authorList>
    </citation>
    <scope>NUCLEOTIDE SEQUENCE</scope>
    <source>
        <strain evidence="1">Duluth1</strain>
        <tissue evidence="1">Whole animal</tissue>
    </source>
</reference>
<name>A0A9D4EL51_DREPO</name>
<comment type="caution">
    <text evidence="1">The sequence shown here is derived from an EMBL/GenBank/DDBJ whole genome shotgun (WGS) entry which is preliminary data.</text>
</comment>
<dbReference type="Proteomes" id="UP000828390">
    <property type="component" value="Unassembled WGS sequence"/>
</dbReference>
<proteinExistence type="predicted"/>
<evidence type="ECO:0000313" key="2">
    <source>
        <dbReference type="Proteomes" id="UP000828390"/>
    </source>
</evidence>
<sequence length="144" mass="17019">MAFQKQPCDGDWQIEKMFTVDVIQCLLEYRKKFCPSIVFSWFTLDMFFQDACGIMAVCEYRERMDFAQLTNDELYKRYCINHATLAHIIAQLDAALAPNTDRSYSLSTGYKVRMVYHYINTQIVFDHNDMIMDIVARWPESTHD</sequence>
<reference evidence="1" key="1">
    <citation type="journal article" date="2019" name="bioRxiv">
        <title>The Genome of the Zebra Mussel, Dreissena polymorpha: A Resource for Invasive Species Research.</title>
        <authorList>
            <person name="McCartney M.A."/>
            <person name="Auch B."/>
            <person name="Kono T."/>
            <person name="Mallez S."/>
            <person name="Zhang Y."/>
            <person name="Obille A."/>
            <person name="Becker A."/>
            <person name="Abrahante J.E."/>
            <person name="Garbe J."/>
            <person name="Badalamenti J.P."/>
            <person name="Herman A."/>
            <person name="Mangelson H."/>
            <person name="Liachko I."/>
            <person name="Sullivan S."/>
            <person name="Sone E.D."/>
            <person name="Koren S."/>
            <person name="Silverstein K.A.T."/>
            <person name="Beckman K.B."/>
            <person name="Gohl D.M."/>
        </authorList>
    </citation>
    <scope>NUCLEOTIDE SEQUENCE</scope>
    <source>
        <strain evidence="1">Duluth1</strain>
        <tissue evidence="1">Whole animal</tissue>
    </source>
</reference>
<keyword evidence="2" id="KW-1185">Reference proteome</keyword>
<dbReference type="EMBL" id="JAIWYP010000008">
    <property type="protein sequence ID" value="KAH3782709.1"/>
    <property type="molecule type" value="Genomic_DNA"/>
</dbReference>
<protein>
    <submittedName>
        <fullName evidence="1">Uncharacterized protein</fullName>
    </submittedName>
</protein>